<proteinExistence type="predicted"/>
<protein>
    <submittedName>
        <fullName evidence="1">Uncharacterized protein</fullName>
    </submittedName>
</protein>
<dbReference type="AlphaFoldDB" id="A0A1Y0B3I4"/>
<accession>A0A1Y0B3I4</accession>
<keyword evidence="1" id="KW-0496">Mitochondrion</keyword>
<gene>
    <name evidence="1" type="ORF">AEK19_MT1769</name>
</gene>
<name>A0A1Y0B3I4_9LAMI</name>
<dbReference type="EMBL" id="KY774314">
    <property type="protein sequence ID" value="ART31943.1"/>
    <property type="molecule type" value="Genomic_DNA"/>
</dbReference>
<sequence length="41" mass="4580">MNSGLIAAFRNRFSRKNLKLVTSFLLLSPSRLPLTLVLGSF</sequence>
<geneLocation type="mitochondrion" evidence="1"/>
<reference evidence="1" key="1">
    <citation type="submission" date="2017-03" db="EMBL/GenBank/DDBJ databases">
        <title>The mitochondrial genome of the carnivorous plant Utricularia reniformis (Lentibulariaceae): structure, comparative analysis and evolutionary landmarks.</title>
        <authorList>
            <person name="Silva S.R."/>
            <person name="Alvarenga D.O."/>
            <person name="Michael T.P."/>
            <person name="Miranda V.F.O."/>
            <person name="Varani A.M."/>
        </authorList>
    </citation>
    <scope>NUCLEOTIDE SEQUENCE</scope>
</reference>
<evidence type="ECO:0000313" key="1">
    <source>
        <dbReference type="EMBL" id="ART31943.1"/>
    </source>
</evidence>
<organism evidence="1">
    <name type="scientific">Utricularia reniformis</name>
    <dbReference type="NCBI Taxonomy" id="192314"/>
    <lineage>
        <taxon>Eukaryota</taxon>
        <taxon>Viridiplantae</taxon>
        <taxon>Streptophyta</taxon>
        <taxon>Embryophyta</taxon>
        <taxon>Tracheophyta</taxon>
        <taxon>Spermatophyta</taxon>
        <taxon>Magnoliopsida</taxon>
        <taxon>eudicotyledons</taxon>
        <taxon>Gunneridae</taxon>
        <taxon>Pentapetalae</taxon>
        <taxon>asterids</taxon>
        <taxon>lamiids</taxon>
        <taxon>Lamiales</taxon>
        <taxon>Lentibulariaceae</taxon>
        <taxon>Utricularia</taxon>
    </lineage>
</organism>